<dbReference type="CDD" id="cd17928">
    <property type="entry name" value="DEXDc_SecA"/>
    <property type="match status" value="1"/>
</dbReference>
<dbReference type="EC" id="7.4.2.8" evidence="12"/>
<dbReference type="FunFam" id="3.40.50.300:FF:000113">
    <property type="entry name" value="Preprotein translocase subunit SecA"/>
    <property type="match status" value="1"/>
</dbReference>
<dbReference type="GO" id="GO:0005886">
    <property type="term" value="C:plasma membrane"/>
    <property type="evidence" value="ECO:0007669"/>
    <property type="project" value="UniProtKB-SubCell"/>
</dbReference>
<name>A0A6I8MD13_9FUSO</name>
<dbReference type="GO" id="GO:0005829">
    <property type="term" value="C:cytosol"/>
    <property type="evidence" value="ECO:0007669"/>
    <property type="project" value="TreeGrafter"/>
</dbReference>
<feature type="domain" description="SecA family profile" evidence="16">
    <location>
        <begin position="3"/>
        <end position="625"/>
    </location>
</feature>
<dbReference type="InterPro" id="IPR011116">
    <property type="entry name" value="SecA_Wing/Scaffold"/>
</dbReference>
<evidence type="ECO:0000259" key="15">
    <source>
        <dbReference type="PROSITE" id="PS51194"/>
    </source>
</evidence>
<feature type="domain" description="Helicase ATP-binding" evidence="14">
    <location>
        <begin position="89"/>
        <end position="227"/>
    </location>
</feature>
<evidence type="ECO:0000256" key="6">
    <source>
        <dbReference type="ARBA" id="ARBA00022741"/>
    </source>
</evidence>
<keyword evidence="3 12" id="KW-0813">Transport</keyword>
<dbReference type="InterPro" id="IPR036266">
    <property type="entry name" value="SecA_Wing/Scaffold_sf"/>
</dbReference>
<dbReference type="GO" id="GO:0043952">
    <property type="term" value="P:protein transport by the Sec complex"/>
    <property type="evidence" value="ECO:0007669"/>
    <property type="project" value="UniProtKB-ARBA"/>
</dbReference>
<accession>A0A6I8MD13</accession>
<dbReference type="FunFam" id="3.90.1440.10:FF:000002">
    <property type="entry name" value="Protein translocase subunit SecA"/>
    <property type="match status" value="1"/>
</dbReference>
<dbReference type="Pfam" id="PF07516">
    <property type="entry name" value="SecA_SW"/>
    <property type="match status" value="1"/>
</dbReference>
<evidence type="ECO:0000259" key="14">
    <source>
        <dbReference type="PROSITE" id="PS51192"/>
    </source>
</evidence>
<gene>
    <name evidence="12" type="primary">secA</name>
    <name evidence="17" type="ORF">OMES3154_00614</name>
</gene>
<dbReference type="CDD" id="cd18803">
    <property type="entry name" value="SF2_C_secA"/>
    <property type="match status" value="1"/>
</dbReference>
<dbReference type="SUPFAM" id="SSF81767">
    <property type="entry name" value="Pre-protein crosslinking domain of SecA"/>
    <property type="match status" value="1"/>
</dbReference>
<evidence type="ECO:0000256" key="11">
    <source>
        <dbReference type="ARBA" id="ARBA00023136"/>
    </source>
</evidence>
<dbReference type="Gene3D" id="1.10.3060.10">
    <property type="entry name" value="Helical scaffold and wing domains of SecA"/>
    <property type="match status" value="1"/>
</dbReference>
<keyword evidence="10 12" id="KW-0811">Translocation</keyword>
<proteinExistence type="inferred from homology"/>
<evidence type="ECO:0000256" key="4">
    <source>
        <dbReference type="ARBA" id="ARBA00022475"/>
    </source>
</evidence>
<dbReference type="InterPro" id="IPR027417">
    <property type="entry name" value="P-loop_NTPase"/>
</dbReference>
<dbReference type="InterPro" id="IPR001650">
    <property type="entry name" value="Helicase_C-like"/>
</dbReference>
<keyword evidence="5 12" id="KW-0963">Cytoplasm</keyword>
<dbReference type="Pfam" id="PF07517">
    <property type="entry name" value="SecA_DEAD"/>
    <property type="match status" value="1"/>
</dbReference>
<dbReference type="Gene3D" id="3.40.50.300">
    <property type="entry name" value="P-loop containing nucleotide triphosphate hydrolases"/>
    <property type="match status" value="2"/>
</dbReference>
<comment type="subunit">
    <text evidence="12">Monomer and homodimer. Part of the essential Sec protein translocation apparatus which comprises SecA, SecYEG and auxiliary proteins SecDF. Other proteins may also be involved.</text>
</comment>
<dbReference type="PROSITE" id="PS51196">
    <property type="entry name" value="SECA_MOTOR_DEAD"/>
    <property type="match status" value="1"/>
</dbReference>
<dbReference type="PANTHER" id="PTHR30612:SF0">
    <property type="entry name" value="CHLOROPLAST PROTEIN-TRANSPORTING ATPASE"/>
    <property type="match status" value="1"/>
</dbReference>
<dbReference type="PROSITE" id="PS01312">
    <property type="entry name" value="SECA"/>
    <property type="match status" value="1"/>
</dbReference>
<dbReference type="SMART" id="SM00958">
    <property type="entry name" value="SecA_PP_bind"/>
    <property type="match status" value="1"/>
</dbReference>
<dbReference type="InterPro" id="IPR014018">
    <property type="entry name" value="SecA_motor_DEAD"/>
</dbReference>
<keyword evidence="7 12" id="KW-0067">ATP-binding</keyword>
<dbReference type="HAMAP" id="MF_01382">
    <property type="entry name" value="SecA"/>
    <property type="match status" value="1"/>
</dbReference>
<feature type="domain" description="Helicase C-terminal" evidence="15">
    <location>
        <begin position="439"/>
        <end position="641"/>
    </location>
</feature>
<evidence type="ECO:0000313" key="18">
    <source>
        <dbReference type="Proteomes" id="UP000419017"/>
    </source>
</evidence>
<organism evidence="17 18">
    <name type="scientific">Oceanivirga miroungae</name>
    <dbReference type="NCBI Taxonomy" id="1130046"/>
    <lineage>
        <taxon>Bacteria</taxon>
        <taxon>Fusobacteriati</taxon>
        <taxon>Fusobacteriota</taxon>
        <taxon>Fusobacteriia</taxon>
        <taxon>Fusobacteriales</taxon>
        <taxon>Leptotrichiaceae</taxon>
        <taxon>Oceanivirga</taxon>
    </lineage>
</organism>
<keyword evidence="4 12" id="KW-1003">Cell membrane</keyword>
<evidence type="ECO:0000256" key="1">
    <source>
        <dbReference type="ARBA" id="ARBA00004170"/>
    </source>
</evidence>
<dbReference type="PROSITE" id="PS51192">
    <property type="entry name" value="HELICASE_ATP_BIND_1"/>
    <property type="match status" value="1"/>
</dbReference>
<dbReference type="SUPFAM" id="SSF52540">
    <property type="entry name" value="P-loop containing nucleoside triphosphate hydrolases"/>
    <property type="match status" value="2"/>
</dbReference>
<keyword evidence="11 12" id="KW-0472">Membrane</keyword>
<comment type="function">
    <text evidence="12">Part of the Sec protein translocase complex. Interacts with the SecYEG preprotein conducting channel. Has a central role in coupling the hydrolysis of ATP to the transfer of proteins into and across the cell membrane, serving as an ATP-driven molecular motor driving the stepwise translocation of polypeptide chains across the membrane.</text>
</comment>
<dbReference type="InterPro" id="IPR014001">
    <property type="entry name" value="Helicase_ATP-bd"/>
</dbReference>
<dbReference type="GO" id="GO:0008564">
    <property type="term" value="F:protein-exporting ATPase activity"/>
    <property type="evidence" value="ECO:0007669"/>
    <property type="project" value="UniProtKB-EC"/>
</dbReference>
<reference evidence="17 18" key="1">
    <citation type="submission" date="2019-10" db="EMBL/GenBank/DDBJ databases">
        <authorList>
            <person name="Blom J."/>
        </authorList>
    </citation>
    <scope>NUCLEOTIDE SEQUENCE [LARGE SCALE GENOMIC DNA]</scope>
    <source>
        <strain evidence="17 18">ES3154-GLU</strain>
    </source>
</reference>
<dbReference type="AlphaFoldDB" id="A0A6I8MD13"/>
<sequence>MLENVFNKMFGLTDEKIIKRMRKTVEKINNMEPHFEKMSDEELKNMTNIFKDRLKNGETLDDILVEAFATAREAAKRLTRMRAYDVQLIGGMILHEGKIAEMKTGEGKTLMSIFPVYLNALTGNGVHVVTVNDYLAKRDRDTMSVIYSFLGLSSGVIIANLANGERRKAYNCDITYGTNNEFGFDYLRDNMVHDAKDKVQREHNYAIVDEVDSILIDEARTPLIISGAAEEVTEWYSNMAYVATKLKRSYKTEEIKDKKNTVIPDEDWEDYEVDEKAHTVTITDKGIKNVEKILGIENLYAPDYVELTHFLSQALKAKELFKRDKDYIINKKGEVIIVDEFTGRLMDGRRYSDGLHQAIEAKEHLKVAGENQTLATITLQNYFRMYEKLSGMTGTAKTEEEEFRQIYGLKVVVVPTNRPVIRVDKNDVIYQTERAKHKAIVKKITELFEKGQPVLVGTASIEHSEKLSSLLKKARIPHEILNAKYHEREAEIVAQAGRFKTVTIATNMAGRGTDIKLGGDADSLASKVSERGTDEYFEALDLYEKECKENREKVLNAGGLFILGTERHESRRIDNQLRGRAGRQGDPGVSEFYLSLEDELMRLFGGDRLKNVMKFLKIEEDEEIRNKSVTKSVENAQKRIESRNFGTRKSLIEFDDVNNKQREIIYKQRDQILYNDNLREVILDMLYDTVEDIVLNSEKDIEIIADKINEVYGYEIDFDMNSLSENDLIDKLYDELEKRFKLKIDVFGEEQFDKIEKYIMLEVLDNKWRDNLKDLNELREGINLQSYGQKNPVNEYKIVSSDVYNEMISSIKRDTTSFLLRIQPRK</sequence>
<comment type="subcellular location">
    <subcellularLocation>
        <location evidence="12">Cell membrane</location>
        <topology evidence="12">Peripheral membrane protein</topology>
        <orientation evidence="12">Cytoplasmic side</orientation>
    </subcellularLocation>
    <subcellularLocation>
        <location evidence="12">Cytoplasm</location>
    </subcellularLocation>
    <subcellularLocation>
        <location evidence="1">Membrane</location>
        <topology evidence="1">Peripheral membrane protein</topology>
    </subcellularLocation>
    <text evidence="12">Distribution is 50-50.</text>
</comment>
<dbReference type="InterPro" id="IPR000185">
    <property type="entry name" value="SecA"/>
</dbReference>
<dbReference type="FunFam" id="3.40.50.300:FF:000334">
    <property type="entry name" value="Protein translocase subunit SecA"/>
    <property type="match status" value="1"/>
</dbReference>
<dbReference type="InterPro" id="IPR011115">
    <property type="entry name" value="SecA_DEAD"/>
</dbReference>
<comment type="similarity">
    <text evidence="2 12 13">Belongs to the SecA family.</text>
</comment>
<evidence type="ECO:0000256" key="10">
    <source>
        <dbReference type="ARBA" id="ARBA00023010"/>
    </source>
</evidence>
<dbReference type="NCBIfam" id="TIGR00963">
    <property type="entry name" value="secA"/>
    <property type="match status" value="1"/>
</dbReference>
<dbReference type="Gene3D" id="3.90.1440.10">
    <property type="entry name" value="SecA, preprotein cross-linking domain"/>
    <property type="match status" value="1"/>
</dbReference>
<feature type="binding site" evidence="12">
    <location>
        <begin position="105"/>
        <end position="109"/>
    </location>
    <ligand>
        <name>ATP</name>
        <dbReference type="ChEBI" id="CHEBI:30616"/>
    </ligand>
</feature>
<dbReference type="GO" id="GO:0017038">
    <property type="term" value="P:protein import"/>
    <property type="evidence" value="ECO:0007669"/>
    <property type="project" value="InterPro"/>
</dbReference>
<dbReference type="PROSITE" id="PS51194">
    <property type="entry name" value="HELICASE_CTER"/>
    <property type="match status" value="1"/>
</dbReference>
<comment type="catalytic activity">
    <reaction evidence="12">
        <text>ATP + H2O + cellular proteinSide 1 = ADP + phosphate + cellular proteinSide 2.</text>
        <dbReference type="EC" id="7.4.2.8"/>
    </reaction>
</comment>
<evidence type="ECO:0000256" key="2">
    <source>
        <dbReference type="ARBA" id="ARBA00007650"/>
    </source>
</evidence>
<dbReference type="InterPro" id="IPR011130">
    <property type="entry name" value="SecA_preprotein_X-link_dom"/>
</dbReference>
<dbReference type="PRINTS" id="PR00906">
    <property type="entry name" value="SECA"/>
</dbReference>
<evidence type="ECO:0000256" key="3">
    <source>
        <dbReference type="ARBA" id="ARBA00022448"/>
    </source>
</evidence>
<dbReference type="PANTHER" id="PTHR30612">
    <property type="entry name" value="SECA INNER MEMBRANE COMPONENT OF SEC PROTEIN SECRETION SYSTEM"/>
    <property type="match status" value="1"/>
</dbReference>
<feature type="binding site" evidence="12">
    <location>
        <position position="87"/>
    </location>
    <ligand>
        <name>ATP</name>
        <dbReference type="ChEBI" id="CHEBI:30616"/>
    </ligand>
</feature>
<dbReference type="Pfam" id="PF01043">
    <property type="entry name" value="SecA_PP_bind"/>
    <property type="match status" value="1"/>
</dbReference>
<dbReference type="SUPFAM" id="SSF81886">
    <property type="entry name" value="Helical scaffold and wing domains of SecA"/>
    <property type="match status" value="1"/>
</dbReference>
<dbReference type="RefSeq" id="WP_156683337.1">
    <property type="nucleotide sequence ID" value="NZ_CABWIB010000001.1"/>
</dbReference>
<evidence type="ECO:0000259" key="16">
    <source>
        <dbReference type="PROSITE" id="PS51196"/>
    </source>
</evidence>
<evidence type="ECO:0000256" key="7">
    <source>
        <dbReference type="ARBA" id="ARBA00022840"/>
    </source>
</evidence>
<feature type="binding site" evidence="12">
    <location>
        <position position="514"/>
    </location>
    <ligand>
        <name>ATP</name>
        <dbReference type="ChEBI" id="CHEBI:30616"/>
    </ligand>
</feature>
<evidence type="ECO:0000256" key="9">
    <source>
        <dbReference type="ARBA" id="ARBA00022967"/>
    </source>
</evidence>
<evidence type="ECO:0000256" key="13">
    <source>
        <dbReference type="RuleBase" id="RU003874"/>
    </source>
</evidence>
<dbReference type="GO" id="GO:0006605">
    <property type="term" value="P:protein targeting"/>
    <property type="evidence" value="ECO:0007669"/>
    <property type="project" value="UniProtKB-UniRule"/>
</dbReference>
<evidence type="ECO:0000256" key="8">
    <source>
        <dbReference type="ARBA" id="ARBA00022927"/>
    </source>
</evidence>
<keyword evidence="8 12" id="KW-0653">Protein transport</keyword>
<dbReference type="SMART" id="SM00957">
    <property type="entry name" value="SecA_DEAD"/>
    <property type="match status" value="1"/>
</dbReference>
<dbReference type="GO" id="GO:0031522">
    <property type="term" value="C:cell envelope Sec protein transport complex"/>
    <property type="evidence" value="ECO:0007669"/>
    <property type="project" value="TreeGrafter"/>
</dbReference>
<dbReference type="Proteomes" id="UP000419017">
    <property type="component" value="Unassembled WGS sequence"/>
</dbReference>
<keyword evidence="9 12" id="KW-1278">Translocase</keyword>
<dbReference type="InterPro" id="IPR044722">
    <property type="entry name" value="SecA_SF2_C"/>
</dbReference>
<dbReference type="GO" id="GO:0005524">
    <property type="term" value="F:ATP binding"/>
    <property type="evidence" value="ECO:0007669"/>
    <property type="project" value="UniProtKB-UniRule"/>
</dbReference>
<dbReference type="EMBL" id="CABWIB010000001">
    <property type="protein sequence ID" value="VWL85330.1"/>
    <property type="molecule type" value="Genomic_DNA"/>
</dbReference>
<dbReference type="InterPro" id="IPR020937">
    <property type="entry name" value="SecA_CS"/>
</dbReference>
<dbReference type="InterPro" id="IPR036670">
    <property type="entry name" value="SecA_X-link_sf"/>
</dbReference>
<evidence type="ECO:0000256" key="5">
    <source>
        <dbReference type="ARBA" id="ARBA00022490"/>
    </source>
</evidence>
<dbReference type="Pfam" id="PF21090">
    <property type="entry name" value="P-loop_SecA"/>
    <property type="match status" value="1"/>
</dbReference>
<dbReference type="GO" id="GO:0065002">
    <property type="term" value="P:intracellular protein transmembrane transport"/>
    <property type="evidence" value="ECO:0007669"/>
    <property type="project" value="UniProtKB-UniRule"/>
</dbReference>
<dbReference type="NCBIfam" id="NF009538">
    <property type="entry name" value="PRK12904.1"/>
    <property type="match status" value="1"/>
</dbReference>
<evidence type="ECO:0000256" key="12">
    <source>
        <dbReference type="HAMAP-Rule" id="MF_01382"/>
    </source>
</evidence>
<keyword evidence="18" id="KW-1185">Reference proteome</keyword>
<evidence type="ECO:0000313" key="17">
    <source>
        <dbReference type="EMBL" id="VWL85330.1"/>
    </source>
</evidence>
<keyword evidence="6 12" id="KW-0547">Nucleotide-binding</keyword>
<protein>
    <recommendedName>
        <fullName evidence="12 13">Protein translocase subunit SecA</fullName>
        <ecNumber evidence="12">7.4.2.8</ecNumber>
    </recommendedName>
</protein>